<sequence>METMWVVAIVAAVVAAGAGFFIGRSTGGSKERIAELETEVSRRNEEIAEYKKEVETHFDKTATLFVDMAGSYKALFEHLSADYEKLSEGSARELFKERVSAMLLENGGSAERKAIAGNTGQVGGEAKPAEAAAASDVRKDDTRPAESEKPQDQTADAKADEQAALASEAEKKQGADEASNATTPEAASGEPAADKKQGDAPAEAAEKAVKPEAEREEKSTEADAAKPQAEDKPVGDGSESTLERAAKKRAESAATEGGSEGKGS</sequence>
<dbReference type="GO" id="GO:0008360">
    <property type="term" value="P:regulation of cell shape"/>
    <property type="evidence" value="ECO:0007669"/>
    <property type="project" value="UniProtKB-KW"/>
</dbReference>
<dbReference type="RefSeq" id="WP_168988381.1">
    <property type="nucleotide sequence ID" value="NZ_CAWPHM010000294.1"/>
</dbReference>
<dbReference type="Pfam" id="PF06295">
    <property type="entry name" value="ZapG-like"/>
    <property type="match status" value="1"/>
</dbReference>
<evidence type="ECO:0000256" key="13">
    <source>
        <dbReference type="SAM" id="MobiDB-lite"/>
    </source>
</evidence>
<dbReference type="EMBL" id="WTVM01000067">
    <property type="protein sequence ID" value="NMG03669.1"/>
    <property type="molecule type" value="Genomic_DNA"/>
</dbReference>
<evidence type="ECO:0000256" key="11">
    <source>
        <dbReference type="ARBA" id="ARBA00035703"/>
    </source>
</evidence>
<evidence type="ECO:0000256" key="9">
    <source>
        <dbReference type="ARBA" id="ARBA00023306"/>
    </source>
</evidence>
<dbReference type="Proteomes" id="UP000599523">
    <property type="component" value="Unassembled WGS sequence"/>
</dbReference>
<evidence type="ECO:0000256" key="2">
    <source>
        <dbReference type="ARBA" id="ARBA00022475"/>
    </source>
</evidence>
<evidence type="ECO:0000256" key="5">
    <source>
        <dbReference type="ARBA" id="ARBA00022692"/>
    </source>
</evidence>
<proteinExistence type="inferred from homology"/>
<keyword evidence="16" id="KW-1185">Reference proteome</keyword>
<keyword evidence="8 14" id="KW-0472">Membrane</keyword>
<evidence type="ECO:0000256" key="12">
    <source>
        <dbReference type="ARBA" id="ARBA00035727"/>
    </source>
</evidence>
<keyword evidence="4" id="KW-0132">Cell division</keyword>
<feature type="compositionally biased region" description="Basic and acidic residues" evidence="13">
    <location>
        <begin position="192"/>
        <end position="234"/>
    </location>
</feature>
<keyword evidence="7 14" id="KW-1133">Transmembrane helix</keyword>
<dbReference type="InterPro" id="IPR009386">
    <property type="entry name" value="ZapG-like"/>
</dbReference>
<dbReference type="PANTHER" id="PTHR39579:SF1">
    <property type="entry name" value="INNER MEMBRANE PROTEIN YHCB"/>
    <property type="match status" value="1"/>
</dbReference>
<evidence type="ECO:0000256" key="14">
    <source>
        <dbReference type="SAM" id="Phobius"/>
    </source>
</evidence>
<keyword evidence="6" id="KW-0133">Cell shape</keyword>
<feature type="compositionally biased region" description="Basic and acidic residues" evidence="13">
    <location>
        <begin position="241"/>
        <end position="251"/>
    </location>
</feature>
<dbReference type="GO" id="GO:0051301">
    <property type="term" value="P:cell division"/>
    <property type="evidence" value="ECO:0007669"/>
    <property type="project" value="UniProtKB-KW"/>
</dbReference>
<keyword evidence="3" id="KW-0997">Cell inner membrane</keyword>
<evidence type="ECO:0000256" key="3">
    <source>
        <dbReference type="ARBA" id="ARBA00022519"/>
    </source>
</evidence>
<keyword evidence="5 14" id="KW-0812">Transmembrane</keyword>
<dbReference type="GO" id="GO:0005886">
    <property type="term" value="C:plasma membrane"/>
    <property type="evidence" value="ECO:0007669"/>
    <property type="project" value="UniProtKB-SubCell"/>
</dbReference>
<feature type="region of interest" description="Disordered" evidence="13">
    <location>
        <begin position="117"/>
        <end position="264"/>
    </location>
</feature>
<dbReference type="AlphaFoldDB" id="A0A972J8I9"/>
<protein>
    <recommendedName>
        <fullName evidence="11">Z-ring associated protein G</fullName>
    </recommendedName>
    <alternativeName>
        <fullName evidence="12">Cell division protein ZapG</fullName>
    </alternativeName>
</protein>
<evidence type="ECO:0000256" key="8">
    <source>
        <dbReference type="ARBA" id="ARBA00023136"/>
    </source>
</evidence>
<feature type="transmembrane region" description="Helical" evidence="14">
    <location>
        <begin position="6"/>
        <end position="23"/>
    </location>
</feature>
<dbReference type="PANTHER" id="PTHR39579">
    <property type="entry name" value="INNER MEMBRANE PROTEIN YHCB"/>
    <property type="match status" value="1"/>
</dbReference>
<gene>
    <name evidence="15" type="ORF">GPA21_11890</name>
</gene>
<comment type="subcellular location">
    <subcellularLocation>
        <location evidence="1">Cell inner membrane</location>
        <topology evidence="1">Single-pass membrane protein</topology>
    </subcellularLocation>
</comment>
<accession>A0A972J8I9</accession>
<evidence type="ECO:0000256" key="4">
    <source>
        <dbReference type="ARBA" id="ARBA00022618"/>
    </source>
</evidence>
<evidence type="ECO:0000256" key="1">
    <source>
        <dbReference type="ARBA" id="ARBA00004377"/>
    </source>
</evidence>
<comment type="similarity">
    <text evidence="10">Belongs to the ZapG family.</text>
</comment>
<evidence type="ECO:0000256" key="6">
    <source>
        <dbReference type="ARBA" id="ARBA00022960"/>
    </source>
</evidence>
<evidence type="ECO:0000313" key="15">
    <source>
        <dbReference type="EMBL" id="NMG03669.1"/>
    </source>
</evidence>
<feature type="compositionally biased region" description="Low complexity" evidence="13">
    <location>
        <begin position="125"/>
        <end position="134"/>
    </location>
</feature>
<reference evidence="15" key="1">
    <citation type="submission" date="2019-12" db="EMBL/GenBank/DDBJ databases">
        <title>Comparative genomics gives insights into the taxonomy of the Azoarcus-Aromatoleum group and reveals separate origins of nif in the plant-associated Azoarcus and non-plant-associated Aromatoleum sub-groups.</title>
        <authorList>
            <person name="Lafos M."/>
            <person name="Maluk M."/>
            <person name="Batista M."/>
            <person name="Junghare M."/>
            <person name="Carmona M."/>
            <person name="Faoro H."/>
            <person name="Cruz L.M."/>
            <person name="Battistoni F."/>
            <person name="De Souza E."/>
            <person name="Pedrosa F."/>
            <person name="Chen W.-M."/>
            <person name="Poole P.S."/>
            <person name="Dixon R.A."/>
            <person name="James E.K."/>
        </authorList>
    </citation>
    <scope>NUCLEOTIDE SEQUENCE</scope>
    <source>
        <strain evidence="15">NSC3</strain>
    </source>
</reference>
<name>A0A972J8I9_9RHOO</name>
<comment type="caution">
    <text evidence="15">The sequence shown here is derived from an EMBL/GenBank/DDBJ whole genome shotgun (WGS) entry which is preliminary data.</text>
</comment>
<evidence type="ECO:0000256" key="7">
    <source>
        <dbReference type="ARBA" id="ARBA00022989"/>
    </source>
</evidence>
<evidence type="ECO:0000313" key="16">
    <source>
        <dbReference type="Proteomes" id="UP000599523"/>
    </source>
</evidence>
<organism evidence="15 16">
    <name type="scientific">Azoarcus taiwanensis</name>
    <dbReference type="NCBI Taxonomy" id="666964"/>
    <lineage>
        <taxon>Bacteria</taxon>
        <taxon>Pseudomonadati</taxon>
        <taxon>Pseudomonadota</taxon>
        <taxon>Betaproteobacteria</taxon>
        <taxon>Rhodocyclales</taxon>
        <taxon>Zoogloeaceae</taxon>
        <taxon>Azoarcus</taxon>
    </lineage>
</organism>
<keyword evidence="2" id="KW-1003">Cell membrane</keyword>
<keyword evidence="9" id="KW-0131">Cell cycle</keyword>
<feature type="compositionally biased region" description="Basic and acidic residues" evidence="13">
    <location>
        <begin position="136"/>
        <end position="161"/>
    </location>
</feature>
<evidence type="ECO:0000256" key="10">
    <source>
        <dbReference type="ARBA" id="ARBA00035657"/>
    </source>
</evidence>